<dbReference type="InterPro" id="IPR037239">
    <property type="entry name" value="OSBP_sf"/>
</dbReference>
<comment type="subcellular location">
    <subcellularLocation>
        <location evidence="1">Membrane</location>
        <topology evidence="1">Peripheral membrane protein</topology>
    </subcellularLocation>
</comment>
<dbReference type="Gene3D" id="2.40.160.120">
    <property type="match status" value="1"/>
</dbReference>
<dbReference type="PANTHER" id="PTHR10972:SF205">
    <property type="entry name" value="OXYSTEROL-BINDING PROTEIN 1"/>
    <property type="match status" value="1"/>
</dbReference>
<evidence type="ECO:0000256" key="7">
    <source>
        <dbReference type="ARBA" id="ARBA00023136"/>
    </source>
</evidence>
<accession>A0A9C6U2K0</accession>
<sequence length="801" mass="90965">MDQKADPEMKGWLSKWTNYIKGYQRRWFVLSNGFLSYYRDESPKASKLSFRGRRLRRTRSENQAEMAHTCRGNISLHGAMIHTEDSCTFVISNGGTQTFHLRAANEVERQRWVTALELAKSNAIRAMESDEEDEIVLDDQSQSQEAELQNILKNLSARLEDLQTCNDLIVKHGSALQRSLSELETIDTATDVPSKIKAVNERATLFRITSATVINACQDYLLLAQSQGRKWQKMLQHERDQRQRLEEVVEQLARQHSHLEQAAKDHQTPRTSMPQVSPSDEDEDNEFYDAQSDQSHSENQQNFIIKIPMGHRRTSSAASLGSQGADNGPRDSQDEASGSSSDVENSETKVLVISSGTNAEAGTSQSKKEVGESSSKKDSSKAGTSSSSPSGTVSPPAVIRKRRTRVPDKPNYPLNLWSIMKNCIGKDLSKIPLPVNFCEPLSMLQRVTESYEYSDILTKAASCSDPCEQMAYVAAFTISIYASTSNRTGKPFNPLLGETFECDRMADLGWRAISEQVSHHPPMAAQYCEGRGWRVFQEVTVTSKFRGKYFQIIPLGTSHLEFDSSGNHYTWRNVTTTVHNIIVGKLWVDQHGDTDIINHKDGIKCHLKYIPYSYFTRDCQRKVKGCVMDKDENVKWIVTGTWDDKVEIAPVTSVEGDSNNPVYRTGPYIVAWQRRQPLPESEKYYNFTELASQLNEEEDGVAPTDSRLRPDQRLMESQRWDEANTEKVRLEEKQRAVRRKREAEAEAASAAGQSYPPYEPIWFKKEKEPWTGQICHIYNGNYWVCKEKQQWDVCPDIFGTP</sequence>
<dbReference type="Pfam" id="PF01237">
    <property type="entry name" value="Oxysterol_BP"/>
    <property type="match status" value="1"/>
</dbReference>
<dbReference type="FunFam" id="2.30.29.30:FF:000256">
    <property type="entry name" value="Oxysterol-binding protein"/>
    <property type="match status" value="1"/>
</dbReference>
<dbReference type="GO" id="GO:0005829">
    <property type="term" value="C:cytosol"/>
    <property type="evidence" value="ECO:0007669"/>
    <property type="project" value="TreeGrafter"/>
</dbReference>
<reference evidence="13" key="1">
    <citation type="submission" date="2025-08" db="UniProtKB">
        <authorList>
            <consortium name="RefSeq"/>
        </authorList>
    </citation>
    <scope>IDENTIFICATION</scope>
    <source>
        <tissue evidence="13">Whole organism</tissue>
    </source>
</reference>
<dbReference type="SUPFAM" id="SSF144000">
    <property type="entry name" value="Oxysterol-binding protein-like"/>
    <property type="match status" value="1"/>
</dbReference>
<feature type="compositionally biased region" description="Basic and acidic residues" evidence="10">
    <location>
        <begin position="706"/>
        <end position="720"/>
    </location>
</feature>
<dbReference type="InterPro" id="IPR001849">
    <property type="entry name" value="PH_domain"/>
</dbReference>
<dbReference type="OrthoDB" id="1854502at2759"/>
<organism evidence="12 13">
    <name type="scientific">Frankliniella occidentalis</name>
    <name type="common">Western flower thrips</name>
    <name type="synonym">Euthrips occidentalis</name>
    <dbReference type="NCBI Taxonomy" id="133901"/>
    <lineage>
        <taxon>Eukaryota</taxon>
        <taxon>Metazoa</taxon>
        <taxon>Ecdysozoa</taxon>
        <taxon>Arthropoda</taxon>
        <taxon>Hexapoda</taxon>
        <taxon>Insecta</taxon>
        <taxon>Pterygota</taxon>
        <taxon>Neoptera</taxon>
        <taxon>Paraneoptera</taxon>
        <taxon>Thysanoptera</taxon>
        <taxon>Terebrantia</taxon>
        <taxon>Thripoidea</taxon>
        <taxon>Thripidae</taxon>
        <taxon>Frankliniella</taxon>
    </lineage>
</organism>
<dbReference type="PROSITE" id="PS01013">
    <property type="entry name" value="OSBP"/>
    <property type="match status" value="1"/>
</dbReference>
<dbReference type="GeneID" id="113210676"/>
<comment type="similarity">
    <text evidence="2 8">Belongs to the OSBP family.</text>
</comment>
<dbReference type="Proteomes" id="UP000504606">
    <property type="component" value="Unplaced"/>
</dbReference>
<feature type="compositionally biased region" description="Basic and acidic residues" evidence="10">
    <location>
        <begin position="366"/>
        <end position="380"/>
    </location>
</feature>
<keyword evidence="6" id="KW-0446">Lipid-binding</keyword>
<evidence type="ECO:0000256" key="2">
    <source>
        <dbReference type="ARBA" id="ARBA00008842"/>
    </source>
</evidence>
<gene>
    <name evidence="13" type="primary">LOC113210676</name>
</gene>
<feature type="compositionally biased region" description="Polar residues" evidence="10">
    <location>
        <begin position="354"/>
        <end position="365"/>
    </location>
</feature>
<evidence type="ECO:0000313" key="12">
    <source>
        <dbReference type="Proteomes" id="UP000504606"/>
    </source>
</evidence>
<dbReference type="InterPro" id="IPR011993">
    <property type="entry name" value="PH-like_dom_sf"/>
</dbReference>
<feature type="compositionally biased region" description="Polar residues" evidence="10">
    <location>
        <begin position="269"/>
        <end position="278"/>
    </location>
</feature>
<name>A0A9C6U2K0_FRAOC</name>
<evidence type="ECO:0000313" key="13">
    <source>
        <dbReference type="RefSeq" id="XP_052126300.1"/>
    </source>
</evidence>
<dbReference type="RefSeq" id="XP_052126300.1">
    <property type="nucleotide sequence ID" value="XM_052270340.1"/>
</dbReference>
<dbReference type="InterPro" id="IPR018494">
    <property type="entry name" value="Oxysterol-bd_CS"/>
</dbReference>
<feature type="domain" description="PH" evidence="11">
    <location>
        <begin position="6"/>
        <end position="121"/>
    </location>
</feature>
<feature type="region of interest" description="Disordered" evidence="10">
    <location>
        <begin position="311"/>
        <end position="406"/>
    </location>
</feature>
<dbReference type="SMART" id="SM00233">
    <property type="entry name" value="PH"/>
    <property type="match status" value="1"/>
</dbReference>
<evidence type="ECO:0000256" key="6">
    <source>
        <dbReference type="ARBA" id="ARBA00023121"/>
    </source>
</evidence>
<evidence type="ECO:0000256" key="5">
    <source>
        <dbReference type="ARBA" id="ARBA00023055"/>
    </source>
</evidence>
<dbReference type="GO" id="GO:0006869">
    <property type="term" value="P:lipid transport"/>
    <property type="evidence" value="ECO:0007669"/>
    <property type="project" value="UniProtKB-KW"/>
</dbReference>
<evidence type="ECO:0000256" key="1">
    <source>
        <dbReference type="ARBA" id="ARBA00004170"/>
    </source>
</evidence>
<dbReference type="CTD" id="5007"/>
<dbReference type="GO" id="GO:0097038">
    <property type="term" value="C:perinuclear endoplasmic reticulum"/>
    <property type="evidence" value="ECO:0007669"/>
    <property type="project" value="TreeGrafter"/>
</dbReference>
<dbReference type="Gene3D" id="2.30.29.30">
    <property type="entry name" value="Pleckstrin-homology domain (PH domain)/Phosphotyrosine-binding domain (PTB)"/>
    <property type="match status" value="1"/>
</dbReference>
<feature type="compositionally biased region" description="Basic and acidic residues" evidence="10">
    <location>
        <begin position="257"/>
        <end position="268"/>
    </location>
</feature>
<evidence type="ECO:0000256" key="9">
    <source>
        <dbReference type="RuleBase" id="RU003845"/>
    </source>
</evidence>
<dbReference type="PROSITE" id="PS50003">
    <property type="entry name" value="PH_DOMAIN"/>
    <property type="match status" value="1"/>
</dbReference>
<dbReference type="AlphaFoldDB" id="A0A9C6U2K0"/>
<dbReference type="CDD" id="cd13284">
    <property type="entry name" value="PH_OSBP_ORP4"/>
    <property type="match status" value="1"/>
</dbReference>
<evidence type="ECO:0000256" key="4">
    <source>
        <dbReference type="ARBA" id="ARBA00022553"/>
    </source>
</evidence>
<dbReference type="GO" id="GO:0032934">
    <property type="term" value="F:sterol binding"/>
    <property type="evidence" value="ECO:0007669"/>
    <property type="project" value="TreeGrafter"/>
</dbReference>
<keyword evidence="7" id="KW-0472">Membrane</keyword>
<keyword evidence="3 9" id="KW-0813">Transport</keyword>
<evidence type="ECO:0000256" key="10">
    <source>
        <dbReference type="SAM" id="MobiDB-lite"/>
    </source>
</evidence>
<evidence type="ECO:0000256" key="3">
    <source>
        <dbReference type="ARBA" id="ARBA00022448"/>
    </source>
</evidence>
<evidence type="ECO:0000256" key="8">
    <source>
        <dbReference type="RuleBase" id="RU003844"/>
    </source>
</evidence>
<dbReference type="GO" id="GO:0005886">
    <property type="term" value="C:plasma membrane"/>
    <property type="evidence" value="ECO:0007669"/>
    <property type="project" value="TreeGrafter"/>
</dbReference>
<dbReference type="FunFam" id="2.40.160.120:FF:000003">
    <property type="entry name" value="Oxysterol-binding protein"/>
    <property type="match status" value="1"/>
</dbReference>
<proteinExistence type="inferred from homology"/>
<dbReference type="SUPFAM" id="SSF50729">
    <property type="entry name" value="PH domain-like"/>
    <property type="match status" value="1"/>
</dbReference>
<feature type="compositionally biased region" description="Low complexity" evidence="10">
    <location>
        <begin position="381"/>
        <end position="398"/>
    </location>
</feature>
<keyword evidence="5 9" id="KW-0445">Lipid transport</keyword>
<keyword evidence="4" id="KW-0597">Phosphoprotein</keyword>
<feature type="compositionally biased region" description="Polar residues" evidence="10">
    <location>
        <begin position="315"/>
        <end position="325"/>
    </location>
</feature>
<protein>
    <recommendedName>
        <fullName evidence="9">Oxysterol-binding protein</fullName>
    </recommendedName>
</protein>
<feature type="region of interest" description="Disordered" evidence="10">
    <location>
        <begin position="695"/>
        <end position="720"/>
    </location>
</feature>
<keyword evidence="12" id="KW-1185">Reference proteome</keyword>
<dbReference type="PANTHER" id="PTHR10972">
    <property type="entry name" value="OXYSTEROL-BINDING PROTEIN-RELATED"/>
    <property type="match status" value="1"/>
</dbReference>
<dbReference type="InterPro" id="IPR000648">
    <property type="entry name" value="Oxysterol-bd"/>
</dbReference>
<feature type="region of interest" description="Disordered" evidence="10">
    <location>
        <begin position="252"/>
        <end position="298"/>
    </location>
</feature>
<dbReference type="Pfam" id="PF00169">
    <property type="entry name" value="PH"/>
    <property type="match status" value="1"/>
</dbReference>
<evidence type="ECO:0000259" key="11">
    <source>
        <dbReference type="PROSITE" id="PS50003"/>
    </source>
</evidence>